<comment type="caution">
    <text evidence="4">The sequence shown here is derived from an EMBL/GenBank/DDBJ whole genome shotgun (WGS) entry which is preliminary data.</text>
</comment>
<proteinExistence type="predicted"/>
<gene>
    <name evidence="4" type="ORF">J3R75_002732</name>
</gene>
<evidence type="ECO:0000259" key="3">
    <source>
        <dbReference type="Pfam" id="PF07859"/>
    </source>
</evidence>
<evidence type="ECO:0000256" key="2">
    <source>
        <dbReference type="SAM" id="SignalP"/>
    </source>
</evidence>
<dbReference type="Proteomes" id="UP001238163">
    <property type="component" value="Unassembled WGS sequence"/>
</dbReference>
<name>A0AAE3VHS0_9BACT</name>
<keyword evidence="1" id="KW-0378">Hydrolase</keyword>
<dbReference type="GO" id="GO:0016787">
    <property type="term" value="F:hydrolase activity"/>
    <property type="evidence" value="ECO:0007669"/>
    <property type="project" value="UniProtKB-KW"/>
</dbReference>
<accession>A0AAE3VHS0</accession>
<dbReference type="Pfam" id="PF07859">
    <property type="entry name" value="Abhydrolase_3"/>
    <property type="match status" value="1"/>
</dbReference>
<dbReference type="SUPFAM" id="SSF53474">
    <property type="entry name" value="alpha/beta-Hydrolases"/>
    <property type="match status" value="1"/>
</dbReference>
<feature type="domain" description="Alpha/beta hydrolase fold-3" evidence="3">
    <location>
        <begin position="81"/>
        <end position="191"/>
    </location>
</feature>
<feature type="signal peptide" evidence="2">
    <location>
        <begin position="1"/>
        <end position="37"/>
    </location>
</feature>
<dbReference type="InterPro" id="IPR029058">
    <property type="entry name" value="AB_hydrolase_fold"/>
</dbReference>
<keyword evidence="2" id="KW-0732">Signal</keyword>
<dbReference type="InterPro" id="IPR050300">
    <property type="entry name" value="GDXG_lipolytic_enzyme"/>
</dbReference>
<dbReference type="Gene3D" id="3.40.50.1820">
    <property type="entry name" value="alpha/beta hydrolase"/>
    <property type="match status" value="1"/>
</dbReference>
<dbReference type="PANTHER" id="PTHR48081:SF9">
    <property type="entry name" value="CARBOXYLESTERASE"/>
    <property type="match status" value="1"/>
</dbReference>
<dbReference type="InterPro" id="IPR013094">
    <property type="entry name" value="AB_hydrolase_3"/>
</dbReference>
<keyword evidence="5" id="KW-1185">Reference proteome</keyword>
<dbReference type="EMBL" id="JAUSVL010000001">
    <property type="protein sequence ID" value="MDQ0290625.1"/>
    <property type="molecule type" value="Genomic_DNA"/>
</dbReference>
<dbReference type="RefSeq" id="WP_307262304.1">
    <property type="nucleotide sequence ID" value="NZ_JAUSVL010000001.1"/>
</dbReference>
<sequence length="307" mass="33748">MTTQNPEFRTMITRNVLARLSRCLLVGAMAFAMGVHAAETRKVATNIRYRSDAEYADDTYMQERCALDIDYPEGVSNAVVILWFHGGGLTAGNKGIPKDFYRQNSKQPCLVVGVGYRLAGKHDIQGADCIRDAAAALTWVFAHIAEYGGDPAKVFISGHSAGGYLTMMIGMDPRWLAEHGCDISQIKGLIPMSGQAITHLRLRAEKNLNIRQPLVDDFAPIYHASQGPKIAPMLLLTGDREMEMLGRYEENALLARMLKINGHKDITLYEFQGYGHGMTTPATTPLINFVNRVSPPPMPAAPAQNAQ</sequence>
<dbReference type="PANTHER" id="PTHR48081">
    <property type="entry name" value="AB HYDROLASE SUPERFAMILY PROTEIN C4A8.06C"/>
    <property type="match status" value="1"/>
</dbReference>
<organism evidence="4 5">
    <name type="scientific">Oligosphaera ethanolica</name>
    <dbReference type="NCBI Taxonomy" id="760260"/>
    <lineage>
        <taxon>Bacteria</taxon>
        <taxon>Pseudomonadati</taxon>
        <taxon>Lentisphaerota</taxon>
        <taxon>Oligosphaeria</taxon>
        <taxon>Oligosphaerales</taxon>
        <taxon>Oligosphaeraceae</taxon>
        <taxon>Oligosphaera</taxon>
    </lineage>
</organism>
<evidence type="ECO:0000313" key="4">
    <source>
        <dbReference type="EMBL" id="MDQ0290625.1"/>
    </source>
</evidence>
<feature type="chain" id="PRO_5041917663" evidence="2">
    <location>
        <begin position="38"/>
        <end position="307"/>
    </location>
</feature>
<evidence type="ECO:0000256" key="1">
    <source>
        <dbReference type="ARBA" id="ARBA00022801"/>
    </source>
</evidence>
<protein>
    <submittedName>
        <fullName evidence="4">Acetyl esterase/lipase</fullName>
    </submittedName>
</protein>
<reference evidence="4" key="1">
    <citation type="submission" date="2023-07" db="EMBL/GenBank/DDBJ databases">
        <title>Genomic Encyclopedia of Type Strains, Phase IV (KMG-IV): sequencing the most valuable type-strain genomes for metagenomic binning, comparative biology and taxonomic classification.</title>
        <authorList>
            <person name="Goeker M."/>
        </authorList>
    </citation>
    <scope>NUCLEOTIDE SEQUENCE</scope>
    <source>
        <strain evidence="4">DSM 24202</strain>
    </source>
</reference>
<evidence type="ECO:0000313" key="5">
    <source>
        <dbReference type="Proteomes" id="UP001238163"/>
    </source>
</evidence>
<dbReference type="AlphaFoldDB" id="A0AAE3VHS0"/>